<evidence type="ECO:0000256" key="5">
    <source>
        <dbReference type="ARBA" id="ARBA00023242"/>
    </source>
</evidence>
<feature type="region of interest" description="Disordered" evidence="9">
    <location>
        <begin position="305"/>
        <end position="357"/>
    </location>
</feature>
<dbReference type="AlphaFoldDB" id="A0A8J6KMC1"/>
<comment type="similarity">
    <text evidence="6">Belongs to the paired homeobox family. Obox subfamily.</text>
</comment>
<comment type="subcellular location">
    <subcellularLocation>
        <location evidence="7 8">Nucleus</location>
    </subcellularLocation>
</comment>
<keyword evidence="1" id="KW-0805">Transcription regulation</keyword>
<comment type="caution">
    <text evidence="11">The sequence shown here is derived from an EMBL/GenBank/DDBJ whole genome shotgun (WGS) entry which is preliminary data.</text>
</comment>
<evidence type="ECO:0000256" key="2">
    <source>
        <dbReference type="ARBA" id="ARBA00023125"/>
    </source>
</evidence>
<dbReference type="Gene3D" id="1.10.10.60">
    <property type="entry name" value="Homeodomain-like"/>
    <property type="match status" value="3"/>
</dbReference>
<proteinExistence type="inferred from homology"/>
<feature type="DNA-binding region" description="Homeobox" evidence="7">
    <location>
        <begin position="255"/>
        <end position="314"/>
    </location>
</feature>
<dbReference type="InterPro" id="IPR050460">
    <property type="entry name" value="Distal-less_Homeobox_TF"/>
</dbReference>
<evidence type="ECO:0000256" key="1">
    <source>
        <dbReference type="ARBA" id="ARBA00023015"/>
    </source>
</evidence>
<dbReference type="GO" id="GO:0005634">
    <property type="term" value="C:nucleus"/>
    <property type="evidence" value="ECO:0007669"/>
    <property type="project" value="UniProtKB-SubCell"/>
</dbReference>
<gene>
    <name evidence="11" type="ORF">LTLLF_190275</name>
</gene>
<feature type="compositionally biased region" description="Basic and acidic residues" evidence="9">
    <location>
        <begin position="326"/>
        <end position="357"/>
    </location>
</feature>
<feature type="DNA-binding region" description="Homeobox" evidence="7">
    <location>
        <begin position="73"/>
        <end position="132"/>
    </location>
</feature>
<dbReference type="GO" id="GO:0000978">
    <property type="term" value="F:RNA polymerase II cis-regulatory region sequence-specific DNA binding"/>
    <property type="evidence" value="ECO:0007669"/>
    <property type="project" value="TreeGrafter"/>
</dbReference>
<dbReference type="InterPro" id="IPR001356">
    <property type="entry name" value="HD"/>
</dbReference>
<feature type="domain" description="Homeobox" evidence="10">
    <location>
        <begin position="253"/>
        <end position="313"/>
    </location>
</feature>
<protein>
    <submittedName>
        <fullName evidence="11">Double homeobox protein 4C</fullName>
    </submittedName>
</protein>
<dbReference type="PANTHER" id="PTHR24327">
    <property type="entry name" value="HOMEOBOX PROTEIN"/>
    <property type="match status" value="1"/>
</dbReference>
<dbReference type="PROSITE" id="PS50071">
    <property type="entry name" value="HOMEOBOX_2"/>
    <property type="match status" value="3"/>
</dbReference>
<evidence type="ECO:0000256" key="7">
    <source>
        <dbReference type="PROSITE-ProRule" id="PRU00108"/>
    </source>
</evidence>
<dbReference type="EMBL" id="JAATJU010025678">
    <property type="protein sequence ID" value="KAH0502943.1"/>
    <property type="molecule type" value="Genomic_DNA"/>
</dbReference>
<feature type="DNA-binding region" description="Homeobox" evidence="7">
    <location>
        <begin position="350"/>
        <end position="409"/>
    </location>
</feature>
<dbReference type="InterPro" id="IPR009057">
    <property type="entry name" value="Homeodomain-like_sf"/>
</dbReference>
<evidence type="ECO:0000256" key="9">
    <source>
        <dbReference type="SAM" id="MobiDB-lite"/>
    </source>
</evidence>
<evidence type="ECO:0000259" key="10">
    <source>
        <dbReference type="PROSITE" id="PS50071"/>
    </source>
</evidence>
<keyword evidence="5 7" id="KW-0539">Nucleus</keyword>
<dbReference type="Proteomes" id="UP000710432">
    <property type="component" value="Unassembled WGS sequence"/>
</dbReference>
<dbReference type="InterPro" id="IPR017970">
    <property type="entry name" value="Homeobox_CS"/>
</dbReference>
<feature type="domain" description="Homeobox" evidence="10">
    <location>
        <begin position="71"/>
        <end position="131"/>
    </location>
</feature>
<name>A0A8J6KMC1_MICOH</name>
<sequence>MGKMVEDVGGSWLEKTFKAGSLDQSFGHQQDLVKMGEPADIHGSSVFEHFIDSLKPTNTNNDQKNTTNSSEIQKKIRIVYSKEQKLQMQELFNECKTPSREKRMELAQRICVTEHQIQIWFKNQRAKHKQKNPQTVPKGILETNGSYKSICGSTGSRDHLSVLASDNGVSMSPGTSGVGSIPCLKPSLHVDQALEVARYRPKENLLYFESLDAAANPGQPKAKEAPTDPAEAEGASSAEAHFPRSQASISDLRKQLRKRTVFSQEQKLVLQEHFDECMHPSQEQCTALAQRLGLKESHIKIWFKNKRARQNRKNSQEVPGEPGSGSHDRPACTQDKCDDQQVHPEAPKKQRKERTVYSKEQKVLLQRHFDQDKYPSLQKRMELALMIGVTENEIKIWFKNQRAKNKKNHLRKTHEVLPESNGSSNDVSVPTQFHLHVSVPALANIESTLSPQASFHNDQAIEDTGYSPQEDLLERQAPVVASNPGQPTVAESQLYPAVAEWAASMEAPISTTEGVHGPNNVQYLYPTFQQF</sequence>
<evidence type="ECO:0000256" key="4">
    <source>
        <dbReference type="ARBA" id="ARBA00023163"/>
    </source>
</evidence>
<keyword evidence="2 7" id="KW-0238">DNA-binding</keyword>
<keyword evidence="4" id="KW-0804">Transcription</keyword>
<evidence type="ECO:0000256" key="8">
    <source>
        <dbReference type="RuleBase" id="RU000682"/>
    </source>
</evidence>
<dbReference type="SMART" id="SM00389">
    <property type="entry name" value="HOX"/>
    <property type="match status" value="3"/>
</dbReference>
<evidence type="ECO:0000256" key="6">
    <source>
        <dbReference type="ARBA" id="ARBA00043972"/>
    </source>
</evidence>
<reference evidence="11" key="1">
    <citation type="submission" date="2020-03" db="EMBL/GenBank/DDBJ databases">
        <title>Studies in the Genomics of Life Span.</title>
        <authorList>
            <person name="Glass D."/>
        </authorList>
    </citation>
    <scope>NUCLEOTIDE SEQUENCE</scope>
    <source>
        <strain evidence="11">LTLLF</strain>
        <tissue evidence="11">Muscle</tissue>
    </source>
</reference>
<dbReference type="CDD" id="cd00086">
    <property type="entry name" value="homeodomain"/>
    <property type="match status" value="3"/>
</dbReference>
<dbReference type="PROSITE" id="PS00027">
    <property type="entry name" value="HOMEOBOX_1"/>
    <property type="match status" value="3"/>
</dbReference>
<evidence type="ECO:0000313" key="12">
    <source>
        <dbReference type="Proteomes" id="UP000710432"/>
    </source>
</evidence>
<dbReference type="GO" id="GO:0000981">
    <property type="term" value="F:DNA-binding transcription factor activity, RNA polymerase II-specific"/>
    <property type="evidence" value="ECO:0007669"/>
    <property type="project" value="InterPro"/>
</dbReference>
<organism evidence="11 12">
    <name type="scientific">Microtus ochrogaster</name>
    <name type="common">Prairie vole</name>
    <dbReference type="NCBI Taxonomy" id="79684"/>
    <lineage>
        <taxon>Eukaryota</taxon>
        <taxon>Metazoa</taxon>
        <taxon>Chordata</taxon>
        <taxon>Craniata</taxon>
        <taxon>Vertebrata</taxon>
        <taxon>Euteleostomi</taxon>
        <taxon>Mammalia</taxon>
        <taxon>Eutheria</taxon>
        <taxon>Euarchontoglires</taxon>
        <taxon>Glires</taxon>
        <taxon>Rodentia</taxon>
        <taxon>Myomorpha</taxon>
        <taxon>Muroidea</taxon>
        <taxon>Cricetidae</taxon>
        <taxon>Arvicolinae</taxon>
        <taxon>Microtus</taxon>
    </lineage>
</organism>
<dbReference type="GO" id="GO:0030154">
    <property type="term" value="P:cell differentiation"/>
    <property type="evidence" value="ECO:0007669"/>
    <property type="project" value="TreeGrafter"/>
</dbReference>
<feature type="region of interest" description="Disordered" evidence="9">
    <location>
        <begin position="216"/>
        <end position="251"/>
    </location>
</feature>
<dbReference type="PANTHER" id="PTHR24327:SF87">
    <property type="entry name" value="OBOX1-RELATED"/>
    <property type="match status" value="1"/>
</dbReference>
<dbReference type="Pfam" id="PF00046">
    <property type="entry name" value="Homeodomain"/>
    <property type="match status" value="3"/>
</dbReference>
<accession>A0A8J6KMC1</accession>
<evidence type="ECO:0000256" key="3">
    <source>
        <dbReference type="ARBA" id="ARBA00023155"/>
    </source>
</evidence>
<keyword evidence="3 7" id="KW-0371">Homeobox</keyword>
<dbReference type="SUPFAM" id="SSF46689">
    <property type="entry name" value="Homeodomain-like"/>
    <property type="match status" value="3"/>
</dbReference>
<feature type="domain" description="Homeobox" evidence="10">
    <location>
        <begin position="348"/>
        <end position="408"/>
    </location>
</feature>
<evidence type="ECO:0000313" key="11">
    <source>
        <dbReference type="EMBL" id="KAH0502943.1"/>
    </source>
</evidence>